<keyword evidence="13" id="KW-0670">Pyruvate</keyword>
<dbReference type="InterPro" id="IPR012837">
    <property type="entry name" value="NrdG"/>
</dbReference>
<dbReference type="Pfam" id="PF13353">
    <property type="entry name" value="Fer4_12"/>
    <property type="match status" value="1"/>
</dbReference>
<keyword evidence="9" id="KW-0408">Iron</keyword>
<evidence type="ECO:0000256" key="6">
    <source>
        <dbReference type="ARBA" id="ARBA00022691"/>
    </source>
</evidence>
<dbReference type="InterPro" id="IPR058240">
    <property type="entry name" value="rSAM_sf"/>
</dbReference>
<dbReference type="EMBL" id="LITT01000023">
    <property type="protein sequence ID" value="OAA86656.1"/>
    <property type="molecule type" value="Genomic_DNA"/>
</dbReference>
<dbReference type="GO" id="GO:0016829">
    <property type="term" value="F:lyase activity"/>
    <property type="evidence" value="ECO:0007669"/>
    <property type="project" value="UniProtKB-KW"/>
</dbReference>
<keyword evidence="6" id="KW-0949">S-adenosyl-L-methionine</keyword>
<dbReference type="PANTHER" id="PTHR30352">
    <property type="entry name" value="PYRUVATE FORMATE-LYASE-ACTIVATING ENZYME"/>
    <property type="match status" value="1"/>
</dbReference>
<keyword evidence="7" id="KW-0479">Metal-binding</keyword>
<comment type="similarity">
    <text evidence="3 12">Belongs to the organic radical-activating enzymes family.</text>
</comment>
<dbReference type="GO" id="GO:0046872">
    <property type="term" value="F:metal ion binding"/>
    <property type="evidence" value="ECO:0007669"/>
    <property type="project" value="UniProtKB-KW"/>
</dbReference>
<dbReference type="SFLD" id="SFLDS00029">
    <property type="entry name" value="Radical_SAM"/>
    <property type="match status" value="1"/>
</dbReference>
<sequence length="169" mass="18788">MGGKKIRLAGIAYESLVNGPGMRRVFFAQGCRHNCKGCFNPSTHDFKGGQLKDIDKLVCDIKDNPMVSGVTFSGGDPFEQPEEFAYMAAKIKELNLNIWCYTGYTFESIVNGSDTARKCLLNNVDVLVDGKFEENNKDTKLKFKGSSNQRIIDVKKSLDSNDIVVLIFS</sequence>
<accession>A0A162L097</accession>
<evidence type="ECO:0000256" key="1">
    <source>
        <dbReference type="ARBA" id="ARBA00001966"/>
    </source>
</evidence>
<dbReference type="InterPro" id="IPR001989">
    <property type="entry name" value="Radical_activat_CS"/>
</dbReference>
<comment type="function">
    <text evidence="2 12">Activation of anaerobic ribonucleoside-triphosphate reductase under anaerobic conditions by generation of an organic free radical, using S-adenosylmethionine and reduced flavodoxin as cosubstrates to produce 5'-deoxy-adenosine.</text>
</comment>
<dbReference type="SFLD" id="SFLDG01066">
    <property type="entry name" value="organic_radical-activating_enz"/>
    <property type="match status" value="1"/>
</dbReference>
<dbReference type="Proteomes" id="UP000077407">
    <property type="component" value="Unassembled WGS sequence"/>
</dbReference>
<comment type="caution">
    <text evidence="13">The sequence shown here is derived from an EMBL/GenBank/DDBJ whole genome shotgun (WGS) entry which is preliminary data.</text>
</comment>
<evidence type="ECO:0000256" key="10">
    <source>
        <dbReference type="ARBA" id="ARBA00023014"/>
    </source>
</evidence>
<evidence type="ECO:0000256" key="12">
    <source>
        <dbReference type="PIRNR" id="PIRNR000368"/>
    </source>
</evidence>
<dbReference type="InterPro" id="IPR007197">
    <property type="entry name" value="rSAM"/>
</dbReference>
<organism evidence="13 14">
    <name type="scientific">Clostridium ljungdahlii</name>
    <dbReference type="NCBI Taxonomy" id="1538"/>
    <lineage>
        <taxon>Bacteria</taxon>
        <taxon>Bacillati</taxon>
        <taxon>Bacillota</taxon>
        <taxon>Clostridia</taxon>
        <taxon>Eubacteriales</taxon>
        <taxon>Clostridiaceae</taxon>
        <taxon>Clostridium</taxon>
    </lineage>
</organism>
<evidence type="ECO:0000256" key="9">
    <source>
        <dbReference type="ARBA" id="ARBA00023004"/>
    </source>
</evidence>
<gene>
    <name evidence="13" type="primary">pflA</name>
    <name evidence="13" type="ORF">WY13_02044</name>
</gene>
<keyword evidence="5" id="KW-0004">4Fe-4S</keyword>
<evidence type="ECO:0000256" key="7">
    <source>
        <dbReference type="ARBA" id="ARBA00022723"/>
    </source>
</evidence>
<proteinExistence type="inferred from homology"/>
<comment type="cofactor">
    <cofactor evidence="1">
        <name>[4Fe-4S] cluster</name>
        <dbReference type="ChEBI" id="CHEBI:49883"/>
    </cofactor>
</comment>
<evidence type="ECO:0000256" key="2">
    <source>
        <dbReference type="ARBA" id="ARBA00003852"/>
    </source>
</evidence>
<reference evidence="13 14" key="1">
    <citation type="journal article" date="2015" name="Biotechnol. Bioeng.">
        <title>Genome sequence and phenotypic characterization of Caulobacter segnis.</title>
        <authorList>
            <person name="Patel S."/>
            <person name="Fletcher B."/>
            <person name="Scott D.C."/>
            <person name="Ely B."/>
        </authorList>
    </citation>
    <scope>NUCLEOTIDE SEQUENCE [LARGE SCALE GENOMIC DNA]</scope>
    <source>
        <strain evidence="13 14">ERI-2</strain>
    </source>
</reference>
<name>A0A162L097_9CLOT</name>
<dbReference type="SFLD" id="SFLDF00299">
    <property type="entry name" value="anaerobic_ribonucleoside-triph"/>
    <property type="match status" value="1"/>
</dbReference>
<dbReference type="PIRSF" id="PIRSF000368">
    <property type="entry name" value="NrdG"/>
    <property type="match status" value="1"/>
</dbReference>
<evidence type="ECO:0000256" key="5">
    <source>
        <dbReference type="ARBA" id="ARBA00022485"/>
    </source>
</evidence>
<keyword evidence="10" id="KW-0411">Iron-sulfur</keyword>
<dbReference type="SUPFAM" id="SSF102114">
    <property type="entry name" value="Radical SAM enzymes"/>
    <property type="match status" value="1"/>
</dbReference>
<comment type="catalytic activity">
    <reaction evidence="11">
        <text>glycyl-[protein] + reduced [flavodoxin] + S-adenosyl-L-methionine = glycin-2-yl radical-[protein] + semiquinone [flavodoxin] + 5'-deoxyadenosine + L-methionine + H(+)</text>
        <dbReference type="Rhea" id="RHEA:61976"/>
        <dbReference type="Rhea" id="RHEA-COMP:10622"/>
        <dbReference type="Rhea" id="RHEA-COMP:14480"/>
        <dbReference type="Rhea" id="RHEA-COMP:15993"/>
        <dbReference type="Rhea" id="RHEA-COMP:15994"/>
        <dbReference type="ChEBI" id="CHEBI:15378"/>
        <dbReference type="ChEBI" id="CHEBI:17319"/>
        <dbReference type="ChEBI" id="CHEBI:29947"/>
        <dbReference type="ChEBI" id="CHEBI:32722"/>
        <dbReference type="ChEBI" id="CHEBI:57618"/>
        <dbReference type="ChEBI" id="CHEBI:57844"/>
        <dbReference type="ChEBI" id="CHEBI:59789"/>
        <dbReference type="ChEBI" id="CHEBI:140311"/>
    </reaction>
</comment>
<dbReference type="InterPro" id="IPR034457">
    <property type="entry name" value="Organic_radical-activating"/>
</dbReference>
<keyword evidence="13" id="KW-0456">Lyase</keyword>
<dbReference type="PATRIC" id="fig|1538.10.peg.1644"/>
<dbReference type="OrthoDB" id="9782387at2"/>
<dbReference type="PROSITE" id="PS01087">
    <property type="entry name" value="RADICAL_ACTIVATING"/>
    <property type="match status" value="1"/>
</dbReference>
<protein>
    <recommendedName>
        <fullName evidence="4 12">Anaerobic ribonucleoside-triphosphate reductase-activating protein</fullName>
        <ecNumber evidence="12">1.97.1.-</ecNumber>
    </recommendedName>
</protein>
<evidence type="ECO:0000313" key="13">
    <source>
        <dbReference type="EMBL" id="OAA86656.1"/>
    </source>
</evidence>
<evidence type="ECO:0000256" key="3">
    <source>
        <dbReference type="ARBA" id="ARBA00009777"/>
    </source>
</evidence>
<evidence type="ECO:0000256" key="11">
    <source>
        <dbReference type="ARBA" id="ARBA00047365"/>
    </source>
</evidence>
<dbReference type="GO" id="GO:0004748">
    <property type="term" value="F:ribonucleoside-diphosphate reductase activity, thioredoxin disulfide as acceptor"/>
    <property type="evidence" value="ECO:0007669"/>
    <property type="project" value="TreeGrafter"/>
</dbReference>
<dbReference type="RefSeq" id="WP_063555511.1">
    <property type="nucleotide sequence ID" value="NZ_LITT01000023.1"/>
</dbReference>
<dbReference type="CDD" id="cd01335">
    <property type="entry name" value="Radical_SAM"/>
    <property type="match status" value="1"/>
</dbReference>
<dbReference type="NCBIfam" id="TIGR02491">
    <property type="entry name" value="NrdG"/>
    <property type="match status" value="1"/>
</dbReference>
<dbReference type="Gene3D" id="3.20.20.70">
    <property type="entry name" value="Aldolase class I"/>
    <property type="match status" value="1"/>
</dbReference>
<dbReference type="AlphaFoldDB" id="A0A162L097"/>
<evidence type="ECO:0000313" key="14">
    <source>
        <dbReference type="Proteomes" id="UP000077407"/>
    </source>
</evidence>
<dbReference type="InterPro" id="IPR013785">
    <property type="entry name" value="Aldolase_TIM"/>
</dbReference>
<evidence type="ECO:0000256" key="8">
    <source>
        <dbReference type="ARBA" id="ARBA00023002"/>
    </source>
</evidence>
<keyword evidence="8 12" id="KW-0560">Oxidoreductase</keyword>
<dbReference type="GO" id="GO:0051539">
    <property type="term" value="F:4 iron, 4 sulfur cluster binding"/>
    <property type="evidence" value="ECO:0007669"/>
    <property type="project" value="UniProtKB-KW"/>
</dbReference>
<dbReference type="GO" id="GO:0043365">
    <property type="term" value="F:[formate-C-acetyltransferase]-activating enzyme activity"/>
    <property type="evidence" value="ECO:0007669"/>
    <property type="project" value="InterPro"/>
</dbReference>
<dbReference type="EC" id="1.97.1.-" evidence="12"/>
<dbReference type="SFLD" id="SFLDG01063">
    <property type="entry name" value="activating_enzymes__group_1"/>
    <property type="match status" value="1"/>
</dbReference>
<evidence type="ECO:0000256" key="4">
    <source>
        <dbReference type="ARBA" id="ARBA00014281"/>
    </source>
</evidence>
<dbReference type="PANTHER" id="PTHR30352:SF2">
    <property type="entry name" value="ANAEROBIC RIBONUCLEOSIDE-TRIPHOSPHATE REDUCTASE-ACTIVATING PROTEIN"/>
    <property type="match status" value="1"/>
</dbReference>